<dbReference type="EMBL" id="UINC01162290">
    <property type="protein sequence ID" value="SVD61968.1"/>
    <property type="molecule type" value="Genomic_DNA"/>
</dbReference>
<evidence type="ECO:0000313" key="1">
    <source>
        <dbReference type="EMBL" id="SVD61968.1"/>
    </source>
</evidence>
<reference evidence="1" key="1">
    <citation type="submission" date="2018-05" db="EMBL/GenBank/DDBJ databases">
        <authorList>
            <person name="Lanie J.A."/>
            <person name="Ng W.-L."/>
            <person name="Kazmierczak K.M."/>
            <person name="Andrzejewski T.M."/>
            <person name="Davidsen T.M."/>
            <person name="Wayne K.J."/>
            <person name="Tettelin H."/>
            <person name="Glass J.I."/>
            <person name="Rusch D."/>
            <person name="Podicherti R."/>
            <person name="Tsui H.-C.T."/>
            <person name="Winkler M.E."/>
        </authorList>
    </citation>
    <scope>NUCLEOTIDE SEQUENCE</scope>
</reference>
<protein>
    <submittedName>
        <fullName evidence="1">Uncharacterized protein</fullName>
    </submittedName>
</protein>
<gene>
    <name evidence="1" type="ORF">METZ01_LOCUS414822</name>
</gene>
<sequence>FAPADSKINALSLVLSGQRRVVRTEPQSALMIPVPWPYGRISTVSLFLIRATVF</sequence>
<dbReference type="AlphaFoldDB" id="A0A382WUP0"/>
<feature type="non-terminal residue" evidence="1">
    <location>
        <position position="1"/>
    </location>
</feature>
<proteinExistence type="predicted"/>
<accession>A0A382WUP0</accession>
<name>A0A382WUP0_9ZZZZ</name>
<organism evidence="1">
    <name type="scientific">marine metagenome</name>
    <dbReference type="NCBI Taxonomy" id="408172"/>
    <lineage>
        <taxon>unclassified sequences</taxon>
        <taxon>metagenomes</taxon>
        <taxon>ecological metagenomes</taxon>
    </lineage>
</organism>